<evidence type="ECO:0000313" key="4">
    <source>
        <dbReference type="Proteomes" id="UP000054845"/>
    </source>
</evidence>
<reference evidence="3 4" key="1">
    <citation type="submission" date="2014-09" db="EMBL/GenBank/DDBJ databases">
        <authorList>
            <person name="Magalhaes I.L.F."/>
            <person name="Oliveira U."/>
            <person name="Santos F.R."/>
            <person name="Vidigal T.H.D.A."/>
            <person name="Brescovit A.D."/>
            <person name="Santos A.J."/>
        </authorList>
    </citation>
    <scope>NUCLEOTIDE SEQUENCE [LARGE SCALE GENOMIC DNA]</scope>
</reference>
<dbReference type="PROSITE" id="PS51186">
    <property type="entry name" value="GNAT"/>
    <property type="match status" value="1"/>
</dbReference>
<dbReference type="GO" id="GO:0016747">
    <property type="term" value="F:acyltransferase activity, transferring groups other than amino-acyl groups"/>
    <property type="evidence" value="ECO:0007669"/>
    <property type="project" value="InterPro"/>
</dbReference>
<keyword evidence="3" id="KW-0808">Transferase</keyword>
<sequence>MSQQRGTLTTRPIESGDEARWRSLWAGYNAFYEREIAEKVTKTTFARFLDPDDVVQAAVAVSAEGHVLGFTTSMPHRSTSSIEDVVYLQDLFVDPSIRNGGAGRALIEHVYAEARRVKSPKVYWHNQIHNHRAQLLYVKVGKRSDRAMYTWDPDYKLLGWLGISEDVFFASSLRSFSPQHTLTALPIRDDVSELKAASENLCKTEPSTTGDSQRRNGSSNENEEP</sequence>
<dbReference type="InterPro" id="IPR000182">
    <property type="entry name" value="GNAT_dom"/>
</dbReference>
<keyword evidence="4" id="KW-1185">Reference proteome</keyword>
<dbReference type="AlphaFoldDB" id="A0A0P1BE55"/>
<evidence type="ECO:0000259" key="2">
    <source>
        <dbReference type="PROSITE" id="PS51186"/>
    </source>
</evidence>
<feature type="domain" description="N-acetyltransferase" evidence="2">
    <location>
        <begin position="8"/>
        <end position="164"/>
    </location>
</feature>
<name>A0A0P1BE55_9BASI</name>
<evidence type="ECO:0000313" key="3">
    <source>
        <dbReference type="EMBL" id="CEH14507.1"/>
    </source>
</evidence>
<proteinExistence type="predicted"/>
<dbReference type="OrthoDB" id="7305308at2759"/>
<feature type="region of interest" description="Disordered" evidence="1">
    <location>
        <begin position="198"/>
        <end position="225"/>
    </location>
</feature>
<dbReference type="Pfam" id="PF00583">
    <property type="entry name" value="Acetyltransf_1"/>
    <property type="match status" value="1"/>
</dbReference>
<dbReference type="InterPro" id="IPR016181">
    <property type="entry name" value="Acyl_CoA_acyltransferase"/>
</dbReference>
<protein>
    <submittedName>
        <fullName evidence="3">N-acetyltransferase hpa3</fullName>
    </submittedName>
</protein>
<dbReference type="EMBL" id="CCYA01000243">
    <property type="protein sequence ID" value="CEH14507.1"/>
    <property type="molecule type" value="Genomic_DNA"/>
</dbReference>
<dbReference type="CDD" id="cd04301">
    <property type="entry name" value="NAT_SF"/>
    <property type="match status" value="1"/>
</dbReference>
<dbReference type="STRING" id="401625.A0A0P1BE55"/>
<accession>A0A0P1BE55</accession>
<evidence type="ECO:0000256" key="1">
    <source>
        <dbReference type="SAM" id="MobiDB-lite"/>
    </source>
</evidence>
<organism evidence="3 4">
    <name type="scientific">Ceraceosorus bombacis</name>
    <dbReference type="NCBI Taxonomy" id="401625"/>
    <lineage>
        <taxon>Eukaryota</taxon>
        <taxon>Fungi</taxon>
        <taxon>Dikarya</taxon>
        <taxon>Basidiomycota</taxon>
        <taxon>Ustilaginomycotina</taxon>
        <taxon>Exobasidiomycetes</taxon>
        <taxon>Ceraceosorales</taxon>
        <taxon>Ceraceosoraceae</taxon>
        <taxon>Ceraceosorus</taxon>
    </lineage>
</organism>
<dbReference type="Proteomes" id="UP000054845">
    <property type="component" value="Unassembled WGS sequence"/>
</dbReference>
<dbReference type="Gene3D" id="3.40.630.30">
    <property type="match status" value="1"/>
</dbReference>
<feature type="compositionally biased region" description="Polar residues" evidence="1">
    <location>
        <begin position="205"/>
        <end position="225"/>
    </location>
</feature>
<dbReference type="SUPFAM" id="SSF55729">
    <property type="entry name" value="Acyl-CoA N-acyltransferases (Nat)"/>
    <property type="match status" value="1"/>
</dbReference>